<dbReference type="FunFam" id="1.20.140.40:FF:000008">
    <property type="entry name" value="Invertase/pectin methylesterase inhibitor family protein"/>
    <property type="match status" value="1"/>
</dbReference>
<sequence length="188" mass="20591">MAYFSIRPSLISYLVLVFLLFAATSSASKVVDVNVICNQAQDPSLCSSILNSKPGGTKGADLISLAQYTIDVARVKANDTINLINMLIANSDSDSKGKNHYKACLTNFNKDEGALKDIDYVQELLKNEDYFGISAAARAINIDIDDCITGYDTKDTPYDDKSKLPQHADIVEKVVDIILIISTYLIQN</sequence>
<organism evidence="4 5">
    <name type="scientific">Lupinus albus</name>
    <name type="common">White lupine</name>
    <name type="synonym">Lupinus termis</name>
    <dbReference type="NCBI Taxonomy" id="3870"/>
    <lineage>
        <taxon>Eukaryota</taxon>
        <taxon>Viridiplantae</taxon>
        <taxon>Streptophyta</taxon>
        <taxon>Embryophyta</taxon>
        <taxon>Tracheophyta</taxon>
        <taxon>Spermatophyta</taxon>
        <taxon>Magnoliopsida</taxon>
        <taxon>eudicotyledons</taxon>
        <taxon>Gunneridae</taxon>
        <taxon>Pentapetalae</taxon>
        <taxon>rosids</taxon>
        <taxon>fabids</taxon>
        <taxon>Fabales</taxon>
        <taxon>Fabaceae</taxon>
        <taxon>Papilionoideae</taxon>
        <taxon>50 kb inversion clade</taxon>
        <taxon>genistoids sensu lato</taxon>
        <taxon>core genistoids</taxon>
        <taxon>Genisteae</taxon>
        <taxon>Lupinus</taxon>
    </lineage>
</organism>
<evidence type="ECO:0000256" key="2">
    <source>
        <dbReference type="ARBA" id="ARBA00023157"/>
    </source>
</evidence>
<dbReference type="PANTHER" id="PTHR36710">
    <property type="entry name" value="PECTINESTERASE INHIBITOR-LIKE"/>
    <property type="match status" value="1"/>
</dbReference>
<dbReference type="Proteomes" id="UP000447434">
    <property type="component" value="Chromosome 14"/>
</dbReference>
<dbReference type="CDD" id="cd15797">
    <property type="entry name" value="PMEI"/>
    <property type="match status" value="1"/>
</dbReference>
<dbReference type="AlphaFoldDB" id="A0A6A4P224"/>
<dbReference type="OrthoDB" id="764172at2759"/>
<name>A0A6A4P224_LUPAL</name>
<dbReference type="InterPro" id="IPR006501">
    <property type="entry name" value="Pectinesterase_inhib_dom"/>
</dbReference>
<evidence type="ECO:0000313" key="5">
    <source>
        <dbReference type="Proteomes" id="UP000447434"/>
    </source>
</evidence>
<keyword evidence="2" id="KW-1015">Disulfide bond</keyword>
<dbReference type="SMART" id="SM00856">
    <property type="entry name" value="PMEI"/>
    <property type="match status" value="1"/>
</dbReference>
<evidence type="ECO:0000256" key="1">
    <source>
        <dbReference type="ARBA" id="ARBA00022729"/>
    </source>
</evidence>
<dbReference type="InterPro" id="IPR035513">
    <property type="entry name" value="Invertase/methylesterase_inhib"/>
</dbReference>
<gene>
    <name evidence="4" type="ORF">Lalb_Chr14g0367641</name>
</gene>
<proteinExistence type="inferred from homology"/>
<evidence type="ECO:0000313" key="4">
    <source>
        <dbReference type="EMBL" id="KAE9599936.1"/>
    </source>
</evidence>
<dbReference type="Pfam" id="PF04043">
    <property type="entry name" value="PMEI"/>
    <property type="match status" value="1"/>
</dbReference>
<protein>
    <submittedName>
        <fullName evidence="4">Putative pectinesterase inhibitor domain-containing protein</fullName>
    </submittedName>
</protein>
<dbReference type="InterPro" id="IPR052421">
    <property type="entry name" value="PCW_Enzyme_Inhibitor"/>
</dbReference>
<dbReference type="GO" id="GO:0046910">
    <property type="term" value="F:pectinesterase inhibitor activity"/>
    <property type="evidence" value="ECO:0007669"/>
    <property type="project" value="InterPro"/>
</dbReference>
<dbReference type="Gene3D" id="1.20.140.40">
    <property type="entry name" value="Invertase/pectin methylesterase inhibitor family protein"/>
    <property type="match status" value="1"/>
</dbReference>
<keyword evidence="1" id="KW-0732">Signal</keyword>
<dbReference type="NCBIfam" id="TIGR01614">
    <property type="entry name" value="PME_inhib"/>
    <property type="match status" value="1"/>
</dbReference>
<keyword evidence="5" id="KW-1185">Reference proteome</keyword>
<evidence type="ECO:0000256" key="3">
    <source>
        <dbReference type="ARBA" id="ARBA00038471"/>
    </source>
</evidence>
<reference evidence="5" key="1">
    <citation type="journal article" date="2020" name="Nat. Commun.">
        <title>Genome sequence of the cluster root forming white lupin.</title>
        <authorList>
            <person name="Hufnagel B."/>
            <person name="Marques A."/>
            <person name="Soriano A."/>
            <person name="Marques L."/>
            <person name="Divol F."/>
            <person name="Doumas P."/>
            <person name="Sallet E."/>
            <person name="Mancinotti D."/>
            <person name="Carrere S."/>
            <person name="Marande W."/>
            <person name="Arribat S."/>
            <person name="Keller J."/>
            <person name="Huneau C."/>
            <person name="Blein T."/>
            <person name="Aime D."/>
            <person name="Laguerre M."/>
            <person name="Taylor J."/>
            <person name="Schubert V."/>
            <person name="Nelson M."/>
            <person name="Geu-Flores F."/>
            <person name="Crespi M."/>
            <person name="Gallardo-Guerrero K."/>
            <person name="Delaux P.-M."/>
            <person name="Salse J."/>
            <person name="Berges H."/>
            <person name="Guyot R."/>
            <person name="Gouzy J."/>
            <person name="Peret B."/>
        </authorList>
    </citation>
    <scope>NUCLEOTIDE SEQUENCE [LARGE SCALE GENOMIC DNA]</scope>
    <source>
        <strain evidence="5">cv. Amiga</strain>
    </source>
</reference>
<dbReference type="EMBL" id="WOCE01000014">
    <property type="protein sequence ID" value="KAE9599936.1"/>
    <property type="molecule type" value="Genomic_DNA"/>
</dbReference>
<dbReference type="SUPFAM" id="SSF101148">
    <property type="entry name" value="Plant invertase/pectin methylesterase inhibitor"/>
    <property type="match status" value="1"/>
</dbReference>
<comment type="caution">
    <text evidence="4">The sequence shown here is derived from an EMBL/GenBank/DDBJ whole genome shotgun (WGS) entry which is preliminary data.</text>
</comment>
<accession>A0A6A4P224</accession>
<dbReference type="PANTHER" id="PTHR36710:SF20">
    <property type="entry name" value="PECTINESTERASE INHIBITOR DOMAIN PROTEIN"/>
    <property type="match status" value="1"/>
</dbReference>
<dbReference type="InterPro" id="IPR034086">
    <property type="entry name" value="PMEI_plant"/>
</dbReference>
<comment type="similarity">
    <text evidence="3">Belongs to the PMEI family.</text>
</comment>